<dbReference type="Proteomes" id="UP000293719">
    <property type="component" value="Chromosome"/>
</dbReference>
<gene>
    <name evidence="1" type="ORF">E0E05_06780</name>
</gene>
<evidence type="ECO:0000313" key="2">
    <source>
        <dbReference type="Proteomes" id="UP000293719"/>
    </source>
</evidence>
<name>A0A4P6V4D1_9HYPH</name>
<dbReference type="OrthoDB" id="7907227at2"/>
<dbReference type="AlphaFoldDB" id="A0A4P6V4D1"/>
<sequence length="121" mass="11724">MSAPAVLPAGPAHAGGSVSVSIAPGSADAEKAMRAGLGIYAIANGIKNGSISQNGIGNAAGLIQNGAGNLGIVHQDGDGHTGTLTQNGDGNAHGLFQFGEGTEGHVTQSGGQTGATFQFGW</sequence>
<proteinExistence type="predicted"/>
<dbReference type="EMBL" id="CP036532">
    <property type="protein sequence ID" value="QBK32292.1"/>
    <property type="molecule type" value="Genomic_DNA"/>
</dbReference>
<protein>
    <submittedName>
        <fullName evidence="1">Curlin</fullName>
    </submittedName>
</protein>
<evidence type="ECO:0000313" key="1">
    <source>
        <dbReference type="EMBL" id="QBK32292.1"/>
    </source>
</evidence>
<reference evidence="1 2" key="1">
    <citation type="journal article" date="2017" name="Int. J. Syst. Evol. Microbiol.">
        <title>Roseitalea porphyridii gen. nov., sp. nov., isolated from a red alga, and reclassification of Hoeflea suaedae Chung et al. 2013 as Pseudohoeflea suaedae gen. nov., comb. nov.</title>
        <authorList>
            <person name="Hyeon J.W."/>
            <person name="Jeong S.E."/>
            <person name="Baek K."/>
            <person name="Jeon C.O."/>
        </authorList>
    </citation>
    <scope>NUCLEOTIDE SEQUENCE [LARGE SCALE GENOMIC DNA]</scope>
    <source>
        <strain evidence="1 2">MA7-20</strain>
    </source>
</reference>
<keyword evidence="2" id="KW-1185">Reference proteome</keyword>
<accession>A0A4P6V4D1</accession>
<organism evidence="1 2">
    <name type="scientific">Roseitalea porphyridii</name>
    <dbReference type="NCBI Taxonomy" id="1852022"/>
    <lineage>
        <taxon>Bacteria</taxon>
        <taxon>Pseudomonadati</taxon>
        <taxon>Pseudomonadota</taxon>
        <taxon>Alphaproteobacteria</taxon>
        <taxon>Hyphomicrobiales</taxon>
        <taxon>Ahrensiaceae</taxon>
        <taxon>Roseitalea</taxon>
    </lineage>
</organism>
<dbReference type="KEGG" id="rpod:E0E05_06780"/>